<accession>A0A9Q0ZRX9</accession>
<reference evidence="2" key="2">
    <citation type="journal article" date="2023" name="Int. J. Mol. Sci.">
        <title>De Novo Assembly and Annotation of 11 Diverse Shrub Willow (Salix) Genomes Reveals Novel Gene Organization in Sex-Linked Regions.</title>
        <authorList>
            <person name="Hyden B."/>
            <person name="Feng K."/>
            <person name="Yates T.B."/>
            <person name="Jawdy S."/>
            <person name="Cereghino C."/>
            <person name="Smart L.B."/>
            <person name="Muchero W."/>
        </authorList>
    </citation>
    <scope>NUCLEOTIDE SEQUENCE</scope>
    <source>
        <tissue evidence="2">Shoot tip</tissue>
    </source>
</reference>
<feature type="region of interest" description="Disordered" evidence="1">
    <location>
        <begin position="418"/>
        <end position="440"/>
    </location>
</feature>
<dbReference type="PANTHER" id="PTHR47067:SF4">
    <property type="entry name" value="PROTEIN WVD2-LIKE 7 ISOFORM X1"/>
    <property type="match status" value="1"/>
</dbReference>
<dbReference type="Proteomes" id="UP001151532">
    <property type="component" value="Chromosome 19"/>
</dbReference>
<keyword evidence="3" id="KW-1185">Reference proteome</keyword>
<dbReference type="PANTHER" id="PTHR47067">
    <property type="entry name" value="TPX2 (TARGETING PROTEIN FOR XKLP2) PROTEIN FAMILY-RELATED"/>
    <property type="match status" value="1"/>
</dbReference>
<feature type="compositionally biased region" description="Polar residues" evidence="1">
    <location>
        <begin position="107"/>
        <end position="133"/>
    </location>
</feature>
<name>A0A9Q0ZRX9_SALPP</name>
<feature type="region of interest" description="Disordered" evidence="1">
    <location>
        <begin position="107"/>
        <end position="147"/>
    </location>
</feature>
<dbReference type="InterPro" id="IPR044216">
    <property type="entry name" value="WDL7"/>
</dbReference>
<feature type="compositionally biased region" description="Polar residues" evidence="1">
    <location>
        <begin position="362"/>
        <end position="372"/>
    </location>
</feature>
<reference evidence="2" key="1">
    <citation type="submission" date="2022-11" db="EMBL/GenBank/DDBJ databases">
        <authorList>
            <person name="Hyden B.L."/>
            <person name="Feng K."/>
            <person name="Yates T."/>
            <person name="Jawdy S."/>
            <person name="Smart L.B."/>
            <person name="Muchero W."/>
        </authorList>
    </citation>
    <scope>NUCLEOTIDE SEQUENCE</scope>
    <source>
        <tissue evidence="2">Shoot tip</tissue>
    </source>
</reference>
<dbReference type="OrthoDB" id="621651at2759"/>
<feature type="region of interest" description="Disordered" evidence="1">
    <location>
        <begin position="225"/>
        <end position="274"/>
    </location>
</feature>
<comment type="caution">
    <text evidence="2">The sequence shown here is derived from an EMBL/GenBank/DDBJ whole genome shotgun (WGS) entry which is preliminary data.</text>
</comment>
<evidence type="ECO:0000313" key="2">
    <source>
        <dbReference type="EMBL" id="KAJ6744735.1"/>
    </source>
</evidence>
<gene>
    <name evidence="2" type="ORF">OIU79_030954</name>
</gene>
<feature type="compositionally biased region" description="Polar residues" evidence="1">
    <location>
        <begin position="237"/>
        <end position="246"/>
    </location>
</feature>
<protein>
    <submittedName>
        <fullName evidence="2">TPX2 (TARGETING PROTEIN FOR XKLP2) PROTEIN FAMILY-RELATED</fullName>
    </submittedName>
</protein>
<feature type="region of interest" description="Disordered" evidence="1">
    <location>
        <begin position="362"/>
        <end position="392"/>
    </location>
</feature>
<evidence type="ECO:0000256" key="1">
    <source>
        <dbReference type="SAM" id="MobiDB-lite"/>
    </source>
</evidence>
<feature type="compositionally biased region" description="Polar residues" evidence="1">
    <location>
        <begin position="256"/>
        <end position="274"/>
    </location>
</feature>
<proteinExistence type="predicted"/>
<sequence>MATEADNLHHHRHQNYGDKWSCLELSPATEESQQDVSISQIMDCDSISFGRYASDTLAWEKYSAFSHNRCQEELEKFKAPGLVAQKKAYFEEYYKKIRVMKGLQAEQETTQTDPNQNGQEIPAQEQNGVGSEASNEEIKPSNTCQEESVADVHGLKEENKHSNDYKIQVLDSHTTHIVNPSTGGINDGAEEDSYFDGNSGRASKDDEKRLCLSARITKHSMEGVSSSCVPSVKSSSKTTQNESAVSNEVKHGGSQLKKQGSSVRAKGNVSSTANRTKLDCRISKDVVRRSQKPNPSVCREIKRKEDVSLASGKRITSKTSSNIKSVRVQSRRQLSEVQSSATVLRASLKTDKMVSLSSNIRGSLRKTSSTPKSLADRVPATPSVLTRSAQRGSKEITNISRLRKISVDKRSCDGFGQRSLGLSGHHSLPKSRESGNQGPKVMLKNLSERSKSNQNTVIKCGPISSVKGQRQKKGIDEIVAGLEQKSVSSKGTSIQRASTLKPVNKIATSKSVDLMCNPRDSRQRMPIWR</sequence>
<feature type="compositionally biased region" description="Polar residues" evidence="1">
    <location>
        <begin position="383"/>
        <end position="392"/>
    </location>
</feature>
<dbReference type="AlphaFoldDB" id="A0A9Q0ZRX9"/>
<dbReference type="EMBL" id="JAPFFK010000009">
    <property type="protein sequence ID" value="KAJ6744735.1"/>
    <property type="molecule type" value="Genomic_DNA"/>
</dbReference>
<feature type="compositionally biased region" description="Low complexity" evidence="1">
    <location>
        <begin position="225"/>
        <end position="236"/>
    </location>
</feature>
<feature type="region of interest" description="Disordered" evidence="1">
    <location>
        <begin position="180"/>
        <end position="204"/>
    </location>
</feature>
<evidence type="ECO:0000313" key="3">
    <source>
        <dbReference type="Proteomes" id="UP001151532"/>
    </source>
</evidence>
<organism evidence="2 3">
    <name type="scientific">Salix purpurea</name>
    <name type="common">Purple osier willow</name>
    <dbReference type="NCBI Taxonomy" id="77065"/>
    <lineage>
        <taxon>Eukaryota</taxon>
        <taxon>Viridiplantae</taxon>
        <taxon>Streptophyta</taxon>
        <taxon>Embryophyta</taxon>
        <taxon>Tracheophyta</taxon>
        <taxon>Spermatophyta</taxon>
        <taxon>Magnoliopsida</taxon>
        <taxon>eudicotyledons</taxon>
        <taxon>Gunneridae</taxon>
        <taxon>Pentapetalae</taxon>
        <taxon>rosids</taxon>
        <taxon>fabids</taxon>
        <taxon>Malpighiales</taxon>
        <taxon>Salicaceae</taxon>
        <taxon>Saliceae</taxon>
        <taxon>Salix</taxon>
    </lineage>
</organism>